<sequence length="137" mass="15557">MQPRLPRRPPDGYRRGGERRRRRRFRRHGGEHVVADAELGGAVPRRRKVRRAKVAAERGWEPTDHRFRPADGVHDRPDAVRGLRAAAVVRLRRAPLPLRGRRRPPPSLVDVQGIYPPDHRCESGAVSAGGFNRRGLP</sequence>
<name>A0A8H7ZRW3_9FUNG</name>
<evidence type="ECO:0000256" key="1">
    <source>
        <dbReference type="SAM" id="MobiDB-lite"/>
    </source>
</evidence>
<feature type="non-terminal residue" evidence="2">
    <location>
        <position position="137"/>
    </location>
</feature>
<feature type="compositionally biased region" description="Basic residues" evidence="1">
    <location>
        <begin position="17"/>
        <end position="27"/>
    </location>
</feature>
<gene>
    <name evidence="2" type="ORF">BJ554DRAFT_1257</name>
</gene>
<keyword evidence="3" id="KW-1185">Reference proteome</keyword>
<organism evidence="2 3">
    <name type="scientific">Olpidium bornovanus</name>
    <dbReference type="NCBI Taxonomy" id="278681"/>
    <lineage>
        <taxon>Eukaryota</taxon>
        <taxon>Fungi</taxon>
        <taxon>Fungi incertae sedis</taxon>
        <taxon>Olpidiomycota</taxon>
        <taxon>Olpidiomycotina</taxon>
        <taxon>Olpidiomycetes</taxon>
        <taxon>Olpidiales</taxon>
        <taxon>Olpidiaceae</taxon>
        <taxon>Olpidium</taxon>
    </lineage>
</organism>
<feature type="region of interest" description="Disordered" evidence="1">
    <location>
        <begin position="1"/>
        <end position="29"/>
    </location>
</feature>
<comment type="caution">
    <text evidence="2">The sequence shown here is derived from an EMBL/GenBank/DDBJ whole genome shotgun (WGS) entry which is preliminary data.</text>
</comment>
<proteinExistence type="predicted"/>
<feature type="region of interest" description="Disordered" evidence="1">
    <location>
        <begin position="97"/>
        <end position="137"/>
    </location>
</feature>
<protein>
    <submittedName>
        <fullName evidence="2">Uncharacterized protein</fullName>
    </submittedName>
</protein>
<dbReference type="Proteomes" id="UP000673691">
    <property type="component" value="Unassembled WGS sequence"/>
</dbReference>
<reference evidence="2 3" key="1">
    <citation type="journal article" name="Sci. Rep.">
        <title>Genome-scale phylogenetic analyses confirm Olpidium as the closest living zoosporic fungus to the non-flagellated, terrestrial fungi.</title>
        <authorList>
            <person name="Chang Y."/>
            <person name="Rochon D."/>
            <person name="Sekimoto S."/>
            <person name="Wang Y."/>
            <person name="Chovatia M."/>
            <person name="Sandor L."/>
            <person name="Salamov A."/>
            <person name="Grigoriev I.V."/>
            <person name="Stajich J.E."/>
            <person name="Spatafora J.W."/>
        </authorList>
    </citation>
    <scope>NUCLEOTIDE SEQUENCE [LARGE SCALE GENOMIC DNA]</scope>
    <source>
        <strain evidence="2">S191</strain>
    </source>
</reference>
<feature type="region of interest" description="Disordered" evidence="1">
    <location>
        <begin position="54"/>
        <end position="75"/>
    </location>
</feature>
<dbReference type="EMBL" id="JAEFCI010008371">
    <property type="protein sequence ID" value="KAG5458503.1"/>
    <property type="molecule type" value="Genomic_DNA"/>
</dbReference>
<accession>A0A8H7ZRW3</accession>
<evidence type="ECO:0000313" key="2">
    <source>
        <dbReference type="EMBL" id="KAG5458503.1"/>
    </source>
</evidence>
<dbReference type="AlphaFoldDB" id="A0A8H7ZRW3"/>
<evidence type="ECO:0000313" key="3">
    <source>
        <dbReference type="Proteomes" id="UP000673691"/>
    </source>
</evidence>